<evidence type="ECO:0000313" key="5">
    <source>
        <dbReference type="Proteomes" id="UP000095300"/>
    </source>
</evidence>
<keyword evidence="5" id="KW-1185">Reference proteome</keyword>
<comment type="similarity">
    <text evidence="1">Belongs to the GSTCD family.</text>
</comment>
<dbReference type="InterPro" id="IPR036282">
    <property type="entry name" value="Glutathione-S-Trfase_C_sf"/>
</dbReference>
<reference evidence="4" key="1">
    <citation type="submission" date="2020-05" db="UniProtKB">
        <authorList>
            <consortium name="EnsemblMetazoa"/>
        </authorList>
    </citation>
    <scope>IDENTIFICATION</scope>
    <source>
        <strain evidence="4">USDA</strain>
    </source>
</reference>
<evidence type="ECO:0000256" key="2">
    <source>
        <dbReference type="ARBA" id="ARBA00073738"/>
    </source>
</evidence>
<dbReference type="GO" id="GO:0005737">
    <property type="term" value="C:cytoplasm"/>
    <property type="evidence" value="ECO:0007669"/>
    <property type="project" value="TreeGrafter"/>
</dbReference>
<dbReference type="STRING" id="35570.A0A1I8PUA6"/>
<dbReference type="InterPro" id="IPR029063">
    <property type="entry name" value="SAM-dependent_MTases_sf"/>
</dbReference>
<proteinExistence type="inferred from homology"/>
<organism evidence="4 5">
    <name type="scientific">Stomoxys calcitrans</name>
    <name type="common">Stable fly</name>
    <name type="synonym">Conops calcitrans</name>
    <dbReference type="NCBI Taxonomy" id="35570"/>
    <lineage>
        <taxon>Eukaryota</taxon>
        <taxon>Metazoa</taxon>
        <taxon>Ecdysozoa</taxon>
        <taxon>Arthropoda</taxon>
        <taxon>Hexapoda</taxon>
        <taxon>Insecta</taxon>
        <taxon>Pterygota</taxon>
        <taxon>Neoptera</taxon>
        <taxon>Endopterygota</taxon>
        <taxon>Diptera</taxon>
        <taxon>Brachycera</taxon>
        <taxon>Muscomorpha</taxon>
        <taxon>Muscoidea</taxon>
        <taxon>Muscidae</taxon>
        <taxon>Stomoxys</taxon>
    </lineage>
</organism>
<dbReference type="KEGG" id="scac:106090345"/>
<dbReference type="EnsemblMetazoa" id="SCAU011191-RA">
    <property type="protein sequence ID" value="SCAU011191-PA"/>
    <property type="gene ID" value="SCAU011191"/>
</dbReference>
<dbReference type="SUPFAM" id="SSF53335">
    <property type="entry name" value="S-adenosyl-L-methionine-dependent methyltransferases"/>
    <property type="match status" value="1"/>
</dbReference>
<evidence type="ECO:0000256" key="1">
    <source>
        <dbReference type="ARBA" id="ARBA00008797"/>
    </source>
</evidence>
<dbReference type="Gene3D" id="3.40.50.150">
    <property type="entry name" value="Vaccinia Virus protein VP39"/>
    <property type="match status" value="1"/>
</dbReference>
<evidence type="ECO:0000313" key="4">
    <source>
        <dbReference type="EnsemblMetazoa" id="SCAU011191-PA"/>
    </source>
</evidence>
<dbReference type="InterPro" id="IPR025714">
    <property type="entry name" value="Methyltranfer_dom"/>
</dbReference>
<dbReference type="PANTHER" id="PTHR13369:SF0">
    <property type="entry name" value="GLUTATHIONE S-TRANSFERASE C-TERMINAL DOMAIN-CONTAINING PROTEIN"/>
    <property type="match status" value="1"/>
</dbReference>
<name>A0A1I8PUA6_STOCA</name>
<gene>
    <name evidence="4" type="primary">106090345</name>
</gene>
<dbReference type="AlphaFoldDB" id="A0A1I8PUA6"/>
<accession>A0A1I8PUA6</accession>
<dbReference type="FunFam" id="3.40.50.150:FF:000623">
    <property type="entry name" value="Glutathione S-transferase C-terminal domain-containing protein homolog"/>
    <property type="match status" value="1"/>
</dbReference>
<protein>
    <recommendedName>
        <fullName evidence="2">Glutathione S-transferase C-terminal domain-containing protein homolog</fullName>
    </recommendedName>
</protein>
<sequence length="591" mass="67551">MDHLYIEISSENGAETEFFTTIKSFTALYVYLFLEKPKTIKLCFVLSKNLDNFGKIKLNSELLKRELTENDIICNDSTSEQHILDLHLPLYGKNGDTFIAGMCAVCREIIHQSDKKELLGFKESCLLAPAEASIWTRYFEVDIVRVLCGTLTKIENNIECSDFPIECVHFENHMNEPVRMHNIYKLARERANEQGSSNVEDNDGHRKKVTIECKIPKEQLAIDHKFAEGVSFTIADLILYPYIRIIFHCYTGMLDKFPLTKRWLHEVDDFEPKCAHILKECCIFPSGFAKTGCWNLPTCDAFSLYKSDPKRYKPRNRIFTEQKEVDVALNKLQSLGISFNSISDCRYDQFNVDWDHIEPSHAVSSALPINRLERKRQQLENLANAVVSLSNPGYRIIDFCSGTGHLGLLLALQLPECTVILLENKPFSLQKAKERARELNLRNVKFYQSNIDYFNGHFDIGCSLHACGTATDIVLAQCHRVKAMFVTCPCCYGSLQPMPHIKYPLSKEFRSVLTEKEFLYIAHTADQAHALGTLNCSPETTMQGQLCMDIVDTDRKLQAENIGYKVTLTRLKPENCTPKNRLLVGKYCNDN</sequence>
<dbReference type="SUPFAM" id="SSF47616">
    <property type="entry name" value="GST C-terminal domain-like"/>
    <property type="match status" value="1"/>
</dbReference>
<dbReference type="PANTHER" id="PTHR13369">
    <property type="match status" value="1"/>
</dbReference>
<dbReference type="OrthoDB" id="206598at2759"/>
<dbReference type="VEuPathDB" id="VectorBase:SCAU011191"/>
<dbReference type="Proteomes" id="UP000095300">
    <property type="component" value="Unassembled WGS sequence"/>
</dbReference>
<dbReference type="Pfam" id="PF13679">
    <property type="entry name" value="Methyltransf_32"/>
    <property type="match status" value="1"/>
</dbReference>
<evidence type="ECO:0000259" key="3">
    <source>
        <dbReference type="Pfam" id="PF13679"/>
    </source>
</evidence>
<feature type="domain" description="Methyltransferase" evidence="3">
    <location>
        <begin position="374"/>
        <end position="496"/>
    </location>
</feature>